<dbReference type="Pfam" id="PF03975">
    <property type="entry name" value="CheD"/>
    <property type="match status" value="1"/>
</dbReference>
<keyword evidence="1 3" id="KW-0145">Chemotaxis</keyword>
<dbReference type="PROSITE" id="PS51257">
    <property type="entry name" value="PROKAR_LIPOPROTEIN"/>
    <property type="match status" value="1"/>
</dbReference>
<dbReference type="EC" id="3.5.1.44" evidence="3"/>
<proteinExistence type="inferred from homology"/>
<organism evidence="4 5">
    <name type="scientific">Lactonifactor longoviformis DSM 17459</name>
    <dbReference type="NCBI Taxonomy" id="1122155"/>
    <lineage>
        <taxon>Bacteria</taxon>
        <taxon>Bacillati</taxon>
        <taxon>Bacillota</taxon>
        <taxon>Clostridia</taxon>
        <taxon>Eubacteriales</taxon>
        <taxon>Clostridiaceae</taxon>
        <taxon>Lactonifactor</taxon>
    </lineage>
</organism>
<name>A0A1M4TR57_9CLOT</name>
<accession>A0A1M4TR57</accession>
<dbReference type="GO" id="GO:0050568">
    <property type="term" value="F:protein-glutamine glutaminase activity"/>
    <property type="evidence" value="ECO:0007669"/>
    <property type="project" value="UniProtKB-UniRule"/>
</dbReference>
<dbReference type="Gene3D" id="3.30.1330.200">
    <property type="match status" value="1"/>
</dbReference>
<dbReference type="GO" id="GO:0006935">
    <property type="term" value="P:chemotaxis"/>
    <property type="evidence" value="ECO:0007669"/>
    <property type="project" value="UniProtKB-UniRule"/>
</dbReference>
<gene>
    <name evidence="3" type="primary">cheD</name>
    <name evidence="4" type="ORF">SAMN02745158_00555</name>
</gene>
<evidence type="ECO:0000256" key="3">
    <source>
        <dbReference type="HAMAP-Rule" id="MF_01440"/>
    </source>
</evidence>
<dbReference type="InterPro" id="IPR005659">
    <property type="entry name" value="Chemorcpt_Glu_NH3ase_CheD"/>
</dbReference>
<dbReference type="PANTHER" id="PTHR35147">
    <property type="entry name" value="CHEMORECEPTOR GLUTAMINE DEAMIDASE CHED-RELATED"/>
    <property type="match status" value="1"/>
</dbReference>
<keyword evidence="5" id="KW-1185">Reference proteome</keyword>
<evidence type="ECO:0000313" key="4">
    <source>
        <dbReference type="EMBL" id="SHE46990.1"/>
    </source>
</evidence>
<dbReference type="Proteomes" id="UP000184245">
    <property type="component" value="Unassembled WGS sequence"/>
</dbReference>
<comment type="catalytic activity">
    <reaction evidence="3">
        <text>L-glutaminyl-[protein] + H2O = L-glutamyl-[protein] + NH4(+)</text>
        <dbReference type="Rhea" id="RHEA:16441"/>
        <dbReference type="Rhea" id="RHEA-COMP:10207"/>
        <dbReference type="Rhea" id="RHEA-COMP:10208"/>
        <dbReference type="ChEBI" id="CHEBI:15377"/>
        <dbReference type="ChEBI" id="CHEBI:28938"/>
        <dbReference type="ChEBI" id="CHEBI:29973"/>
        <dbReference type="ChEBI" id="CHEBI:30011"/>
        <dbReference type="EC" id="3.5.1.44"/>
    </reaction>
</comment>
<dbReference type="AlphaFoldDB" id="A0A1M4TR57"/>
<reference evidence="4 5" key="1">
    <citation type="submission" date="2016-11" db="EMBL/GenBank/DDBJ databases">
        <authorList>
            <person name="Jaros S."/>
            <person name="Januszkiewicz K."/>
            <person name="Wedrychowicz H."/>
        </authorList>
    </citation>
    <scope>NUCLEOTIDE SEQUENCE [LARGE SCALE GENOMIC DNA]</scope>
    <source>
        <strain evidence="4 5">DSM 17459</strain>
    </source>
</reference>
<dbReference type="InterPro" id="IPR011324">
    <property type="entry name" value="Cytotoxic_necrot_fac-like_cat"/>
</dbReference>
<dbReference type="HAMAP" id="MF_01440">
    <property type="entry name" value="CheD"/>
    <property type="match status" value="1"/>
</dbReference>
<comment type="similarity">
    <text evidence="3">Belongs to the CheD family.</text>
</comment>
<evidence type="ECO:0000256" key="2">
    <source>
        <dbReference type="ARBA" id="ARBA00022801"/>
    </source>
</evidence>
<dbReference type="InterPro" id="IPR038592">
    <property type="entry name" value="CheD-like_sf"/>
</dbReference>
<dbReference type="CDD" id="cd16352">
    <property type="entry name" value="CheD"/>
    <property type="match status" value="1"/>
</dbReference>
<dbReference type="EMBL" id="FQVI01000002">
    <property type="protein sequence ID" value="SHE46990.1"/>
    <property type="molecule type" value="Genomic_DNA"/>
</dbReference>
<dbReference type="PANTHER" id="PTHR35147:SF1">
    <property type="entry name" value="CHEMORECEPTOR GLUTAMINE DEAMIDASE CHED-RELATED"/>
    <property type="match status" value="1"/>
</dbReference>
<keyword evidence="2 3" id="KW-0378">Hydrolase</keyword>
<sequence>MDKIIVGIGEGKLAQGEQILVSYALGSCVGICLYDRARRLAGMAHVVLPCKKDSLNQDNAYKFADEGVRALIRLMTSHGADKRRLTAKLAGGAKMFETKNSKWEIGSRNTETVKRVLKEEGIRVAGEDIGKNYGRTITFYAENGQLRVRTVRHKEILL</sequence>
<evidence type="ECO:0000313" key="5">
    <source>
        <dbReference type="Proteomes" id="UP000184245"/>
    </source>
</evidence>
<comment type="function">
    <text evidence="3">Probably deamidates glutamine residues to glutamate on methyl-accepting chemotaxis receptors (MCPs), playing an important role in chemotaxis.</text>
</comment>
<dbReference type="SUPFAM" id="SSF64438">
    <property type="entry name" value="CNF1/YfiH-like putative cysteine hydrolases"/>
    <property type="match status" value="1"/>
</dbReference>
<dbReference type="STRING" id="1122155.SAMN02745158_00555"/>
<protein>
    <recommendedName>
        <fullName evidence="3">Probable chemoreceptor glutamine deamidase CheD</fullName>
        <ecNumber evidence="3">3.5.1.44</ecNumber>
    </recommendedName>
</protein>
<evidence type="ECO:0000256" key="1">
    <source>
        <dbReference type="ARBA" id="ARBA00022500"/>
    </source>
</evidence>
<dbReference type="RefSeq" id="WP_072848836.1">
    <property type="nucleotide sequence ID" value="NZ_FQVI01000002.1"/>
</dbReference>
<dbReference type="OrthoDB" id="9807202at2"/>